<dbReference type="Pfam" id="PF22829">
    <property type="entry name" value="HphA_C"/>
    <property type="match status" value="1"/>
</dbReference>
<dbReference type="STRING" id="880156.AM629_00535"/>
<protein>
    <submittedName>
        <fullName evidence="5">Transferrin-binding protein-like solute binding protein</fullName>
    </submittedName>
</protein>
<dbReference type="SUPFAM" id="SSF56925">
    <property type="entry name" value="OMPA-like"/>
    <property type="match status" value="1"/>
</dbReference>
<dbReference type="InterPro" id="IPR054535">
    <property type="entry name" value="HphA_N"/>
</dbReference>
<evidence type="ECO:0000313" key="7">
    <source>
        <dbReference type="Proteomes" id="UP000037727"/>
    </source>
</evidence>
<dbReference type="Pfam" id="PF22828">
    <property type="entry name" value="HphA_N"/>
    <property type="match status" value="1"/>
</dbReference>
<feature type="domain" description="HphA C-terminal" evidence="4">
    <location>
        <begin position="144"/>
        <end position="249"/>
    </location>
</feature>
<dbReference type="RefSeq" id="WP_054475153.1">
    <property type="nucleotide sequence ID" value="NZ_CAWMRL010000001.1"/>
</dbReference>
<feature type="chain" id="PRO_5024461985" evidence="2">
    <location>
        <begin position="23"/>
        <end position="251"/>
    </location>
</feature>
<organism evidence="5 8">
    <name type="scientific">Photorhabdus heterorhabditis</name>
    <dbReference type="NCBI Taxonomy" id="880156"/>
    <lineage>
        <taxon>Bacteria</taxon>
        <taxon>Pseudomonadati</taxon>
        <taxon>Pseudomonadota</taxon>
        <taxon>Gammaproteobacteria</taxon>
        <taxon>Enterobacterales</taxon>
        <taxon>Morganellaceae</taxon>
        <taxon>Photorhabdus</taxon>
    </lineage>
</organism>
<feature type="signal peptide" evidence="2">
    <location>
        <begin position="1"/>
        <end position="22"/>
    </location>
</feature>
<sequence length="251" mass="25738">MNKVKVLIAVLGTCGLVTQAIAAPGFGQTQNFDPYSQSIRVGVTEPRGGGGSGHPTPGGEPGIGVQSVAKGQITSFSSLARYVEADNNGIHKISMPGSSSHEGMGVFNFSKVANADVYFGEWSQTGKVSDTTHTAYYSGKDVTTNLPTGGIATYTVKGINQYSGSNALQGTFTADFGQKRLTGSIANSALTVGIDSRIRADGSFVGRATAGDVVGTNNGHFFGDNAASLAGVAKFNSDHSKDTAFGGTKNP</sequence>
<feature type="domain" description="HphA N-terminal heme-binding" evidence="3">
    <location>
        <begin position="36"/>
        <end position="134"/>
    </location>
</feature>
<evidence type="ECO:0000259" key="4">
    <source>
        <dbReference type="Pfam" id="PF22829"/>
    </source>
</evidence>
<evidence type="ECO:0000256" key="2">
    <source>
        <dbReference type="SAM" id="SignalP"/>
    </source>
</evidence>
<keyword evidence="2" id="KW-0732">Signal</keyword>
<evidence type="ECO:0000313" key="6">
    <source>
        <dbReference type="EMBL" id="KOY63963.1"/>
    </source>
</evidence>
<evidence type="ECO:0000313" key="5">
    <source>
        <dbReference type="EMBL" id="KAA1193805.1"/>
    </source>
</evidence>
<dbReference type="InterPro" id="IPR054843">
    <property type="entry name" value="Slam_hemophilin_C"/>
</dbReference>
<proteinExistence type="predicted"/>
<accession>A0A5B0X523</accession>
<comment type="caution">
    <text evidence="5">The sequence shown here is derived from an EMBL/GenBank/DDBJ whole genome shotgun (WGS) entry which is preliminary data.</text>
</comment>
<dbReference type="Gene3D" id="2.40.160.90">
    <property type="match status" value="1"/>
</dbReference>
<evidence type="ECO:0000259" key="3">
    <source>
        <dbReference type="Pfam" id="PF22828"/>
    </source>
</evidence>
<reference evidence="6 7" key="1">
    <citation type="submission" date="2015-09" db="EMBL/GenBank/DDBJ databases">
        <title>Draft genome sequence and assembly of Photorhabdus sp. VMG, a bacterial symbiont associated with Heterorhabditis zealandica.</title>
        <authorList>
            <person name="Naidoo S."/>
            <person name="Featherston J."/>
            <person name="Mothupi B."/>
            <person name="Gray V.M."/>
        </authorList>
    </citation>
    <scope>NUCLEOTIDE SEQUENCE [LARGE SCALE GENOMIC DNA]</scope>
    <source>
        <strain evidence="6 7">VMG</strain>
    </source>
</reference>
<dbReference type="Proteomes" id="UP000037727">
    <property type="component" value="Unassembled WGS sequence"/>
</dbReference>
<dbReference type="InterPro" id="IPR011250">
    <property type="entry name" value="OMP/PagP_B-barrel"/>
</dbReference>
<dbReference type="Proteomes" id="UP000322184">
    <property type="component" value="Unassembled WGS sequence"/>
</dbReference>
<dbReference type="EMBL" id="LJCS01000001">
    <property type="protein sequence ID" value="KOY63963.1"/>
    <property type="molecule type" value="Genomic_DNA"/>
</dbReference>
<feature type="region of interest" description="Disordered" evidence="1">
    <location>
        <begin position="40"/>
        <end position="63"/>
    </location>
</feature>
<gene>
    <name evidence="6" type="ORF">AM629_00535</name>
    <name evidence="5" type="ORF">F0L16_05960</name>
</gene>
<reference evidence="5 8" key="2">
    <citation type="submission" date="2019-09" db="EMBL/GenBank/DDBJ databases">
        <title>Whole genome sequence of Photorhabdus heterorhabditis strain ETL (Enterobacteriales: Enterobacteriaceae) a bacterial symbiont of Heterorhabditis zealandica strain ETL (Rhabditida: Heterorhabditidae).</title>
        <authorList>
            <person name="Lulamba T.E."/>
            <person name="Serepa-Dlamini M.H."/>
        </authorList>
    </citation>
    <scope>NUCLEOTIDE SEQUENCE [LARGE SCALE GENOMIC DNA]</scope>
    <source>
        <strain evidence="5 8">ETL</strain>
    </source>
</reference>
<dbReference type="NCBIfam" id="NF041636">
    <property type="entry name" value="slam_lipo"/>
    <property type="match status" value="1"/>
</dbReference>
<dbReference type="InterPro" id="IPR054536">
    <property type="entry name" value="HphA_C"/>
</dbReference>
<dbReference type="AlphaFoldDB" id="A0A5B0X523"/>
<dbReference type="OrthoDB" id="8607327at2"/>
<evidence type="ECO:0000256" key="1">
    <source>
        <dbReference type="SAM" id="MobiDB-lite"/>
    </source>
</evidence>
<keyword evidence="7" id="KW-1185">Reference proteome</keyword>
<name>A0A5B0X523_9GAMM</name>
<dbReference type="EMBL" id="VTUW01000007">
    <property type="protein sequence ID" value="KAA1193805.1"/>
    <property type="molecule type" value="Genomic_DNA"/>
</dbReference>
<evidence type="ECO:0000313" key="8">
    <source>
        <dbReference type="Proteomes" id="UP000322184"/>
    </source>
</evidence>